<dbReference type="InterPro" id="IPR006592">
    <property type="entry name" value="RNA_pol_N"/>
</dbReference>
<keyword evidence="9 12" id="KW-0804">Transcription</keyword>
<dbReference type="CDD" id="cd02655">
    <property type="entry name" value="RNAP_beta'_C"/>
    <property type="match status" value="1"/>
</dbReference>
<dbReference type="NCBIfam" id="NF011498">
    <property type="entry name" value="PRK14906.1"/>
    <property type="match status" value="1"/>
</dbReference>
<dbReference type="SMART" id="SM00663">
    <property type="entry name" value="RPOLA_N"/>
    <property type="match status" value="1"/>
</dbReference>
<comment type="similarity">
    <text evidence="2 12 13">Belongs to the RNA polymerase beta' chain family.</text>
</comment>
<comment type="catalytic activity">
    <reaction evidence="11 12 13">
        <text>RNA(n) + a ribonucleoside 5'-triphosphate = RNA(n+1) + diphosphate</text>
        <dbReference type="Rhea" id="RHEA:21248"/>
        <dbReference type="Rhea" id="RHEA-COMP:14527"/>
        <dbReference type="Rhea" id="RHEA-COMP:17342"/>
        <dbReference type="ChEBI" id="CHEBI:33019"/>
        <dbReference type="ChEBI" id="CHEBI:61557"/>
        <dbReference type="ChEBI" id="CHEBI:140395"/>
        <dbReference type="EC" id="2.7.7.6"/>
    </reaction>
</comment>
<dbReference type="PANTHER" id="PTHR19376">
    <property type="entry name" value="DNA-DIRECTED RNA POLYMERASE"/>
    <property type="match status" value="1"/>
</dbReference>
<sequence>MLDVNFYDELRIGLAVADQIREWSHGEVKKPETINYRTLKPERDGLFCEKIFGPTRDWECNCGKYKRVRFKGIICERCGVEVTRSNVRRERMGHIELAAPVTHIWYFKGVPSRLGYLLDIAPKDLEKVIYFAAYMITAVDEDARHRDLPSLEAKVENERKQLEKRRDADIEARMAKLEADMEQLESEGAKADIKNKVKNGAEKELKQLRDRSQRELDRLDAVWTRFKSLKVQDLEGDEILYREMKSRFGKYFEGFMGAEAIKRRLATFDLIAEAENLKNTIQTGKGQRKTRALKRLKVVSAFLDGRNSPAGMVLDAVPVIPPDLRPMVQLDGGRFATSDLNDLYRRVINRNNRLKRLLDLGAPEIIVNNEKRMLQEAVDSLFDNGRRGRPVTGPGNRPLKSISDMLKGKQGRFRQNLLGKRVDYSGRSVICVGPQLKLHQCGLPKAMALELFKPFVMKRLDDLNYAQNIKSAKRMVERQRPQVWDVLEEVIKEHPVLLNRAPTLHRLGIQAFEPQLIEGKAIQLHPLVCTAFNADFDGDQMAVHLPLSAEAQAEARILMLSTNNILKPADGRPVTLPTQDMIIGMYFLTQEREGAGTGKSYSSIAEALMAFDRKELMMGSRIKLRLTDVVAPEGTPVRPDGSVLLDTTLGRALFNEALPDDYGFINETVGKKQLGGIVNDLAERYPKVEVGRTLDNLKDLGFHWATRSGVTVSIGDVQTPPNKPEIIAGYDAKAAKIDKLYERGAVTEDERRQELIQIWTDATAELTAAMERNFTETNPIFMMVASGARGNMTQMRQIAAMRGLVANPKGEIIARPIKSNFREGLSVLEYFISTHGGRKGQADTALRTADSGYLTRRLVDVSQDVIIREEDCGTERGLNKNIAEIDETGALRILGNVETAVYARTLAVDGVDEQGNVVVPAGTDLGDLEITALVEAGVSKVKVRSVLTCEAATGTCAMCYGRSLATGKLVDVGEAVGIVAAQSIGEPGTQLTMRTFHTGGVAGDDITQGLPRVVELFEARQPKGKAPMAEAAGRVTIEEGDRSRKLVIKRDDGQEDLEYPVPRRARLDFEDANGVKHSVTDGVHVEAGQQLTAGTLDPQDVLRVRGVRKVQEHLVDEVQKVYGTQGAPIHDKHIEIIIRQMLRRITVIDSGDTAMMPGELVDRATYESQNRKALAEGAKPAEGRPVLMGITKASLATESWLSAASFQETTKVLTDAAIHGKSDSLVGLKENVILGKLIPAGTGLERYRNIRVEPTAEAKATAFTMSYDPFDYDFGSGTGAAVPLEDLDFGDMR</sequence>
<dbReference type="Pfam" id="PF04983">
    <property type="entry name" value="RNA_pol_Rpb1_3"/>
    <property type="match status" value="1"/>
</dbReference>
<dbReference type="InterPro" id="IPR045867">
    <property type="entry name" value="DNA-dir_RpoC_beta_prime"/>
</dbReference>
<feature type="binding site" evidence="12">
    <location>
        <position position="535"/>
    </location>
    <ligand>
        <name>Mg(2+)</name>
        <dbReference type="ChEBI" id="CHEBI:18420"/>
    </ligand>
</feature>
<dbReference type="SUPFAM" id="SSF64484">
    <property type="entry name" value="beta and beta-prime subunits of DNA dependent RNA-polymerase"/>
    <property type="match status" value="1"/>
</dbReference>
<dbReference type="InterPro" id="IPR007066">
    <property type="entry name" value="RNA_pol_Rpb1_3"/>
</dbReference>
<feature type="binding site" evidence="12">
    <location>
        <position position="959"/>
    </location>
    <ligand>
        <name>Zn(2+)</name>
        <dbReference type="ChEBI" id="CHEBI:29105"/>
        <label>2</label>
    </ligand>
</feature>
<dbReference type="GO" id="GO:0003899">
    <property type="term" value="F:DNA-directed RNA polymerase activity"/>
    <property type="evidence" value="ECO:0007669"/>
    <property type="project" value="UniProtKB-UniRule"/>
</dbReference>
<comment type="subunit">
    <text evidence="10 12">The RNAP catalytic core consists of 2 alpha, 1 beta, 1 beta' and 1 omega subunit. When a sigma factor is associated with the core the holoenzyme is formed, which can initiate transcription.</text>
</comment>
<keyword evidence="17" id="KW-1185">Reference proteome</keyword>
<evidence type="ECO:0000256" key="2">
    <source>
        <dbReference type="ARBA" id="ARBA00006460"/>
    </source>
</evidence>
<keyword evidence="6 12" id="KW-0479">Metal-binding</keyword>
<keyword evidence="8 12" id="KW-0460">Magnesium</keyword>
<name>A0A1R4IUX5_9ACTN</name>
<gene>
    <name evidence="12" type="primary">rpoC</name>
    <name evidence="16" type="ORF">FM114_03760</name>
</gene>
<feature type="domain" description="RNA polymerase N-terminal" evidence="15">
    <location>
        <begin position="310"/>
        <end position="589"/>
    </location>
</feature>
<dbReference type="Pfam" id="PF04998">
    <property type="entry name" value="RNA_pol_Rpb1_5"/>
    <property type="match status" value="1"/>
</dbReference>
<evidence type="ECO:0000256" key="8">
    <source>
        <dbReference type="ARBA" id="ARBA00022842"/>
    </source>
</evidence>
<evidence type="ECO:0000256" key="5">
    <source>
        <dbReference type="ARBA" id="ARBA00022695"/>
    </source>
</evidence>
<feature type="binding site" evidence="12">
    <location>
        <position position="75"/>
    </location>
    <ligand>
        <name>Zn(2+)</name>
        <dbReference type="ChEBI" id="CHEBI:29105"/>
        <label>1</label>
    </ligand>
</feature>
<feature type="binding site" evidence="12">
    <location>
        <position position="949"/>
    </location>
    <ligand>
        <name>Zn(2+)</name>
        <dbReference type="ChEBI" id="CHEBI:29105"/>
        <label>2</label>
    </ligand>
</feature>
<dbReference type="GO" id="GO:0003677">
    <property type="term" value="F:DNA binding"/>
    <property type="evidence" value="ECO:0007669"/>
    <property type="project" value="UniProtKB-UniRule"/>
</dbReference>
<dbReference type="Gene3D" id="2.40.50.100">
    <property type="match status" value="1"/>
</dbReference>
<dbReference type="GO" id="GO:0000287">
    <property type="term" value="F:magnesium ion binding"/>
    <property type="evidence" value="ECO:0007669"/>
    <property type="project" value="UniProtKB-UniRule"/>
</dbReference>
<feature type="binding site" evidence="12">
    <location>
        <position position="539"/>
    </location>
    <ligand>
        <name>Mg(2+)</name>
        <dbReference type="ChEBI" id="CHEBI:18420"/>
    </ligand>
</feature>
<dbReference type="EC" id="2.7.7.6" evidence="12"/>
<dbReference type="OrthoDB" id="9815296at2"/>
<dbReference type="Gene3D" id="1.10.1790.20">
    <property type="match status" value="1"/>
</dbReference>
<keyword evidence="14" id="KW-0175">Coiled coil</keyword>
<proteinExistence type="inferred from homology"/>
<comment type="cofactor">
    <cofactor evidence="12">
        <name>Mg(2+)</name>
        <dbReference type="ChEBI" id="CHEBI:18420"/>
    </cofactor>
    <text evidence="12">Binds 1 Mg(2+) ion per subunit.</text>
</comment>
<dbReference type="GO" id="GO:0006351">
    <property type="term" value="P:DNA-templated transcription"/>
    <property type="evidence" value="ECO:0007669"/>
    <property type="project" value="UniProtKB-UniRule"/>
</dbReference>
<dbReference type="RefSeq" id="WP_094763855.1">
    <property type="nucleotide sequence ID" value="NZ_FUKQ01000012.1"/>
</dbReference>
<dbReference type="InterPro" id="IPR042102">
    <property type="entry name" value="RNA_pol_Rpb1_3_sf"/>
</dbReference>
<protein>
    <recommendedName>
        <fullName evidence="12">DNA-directed RNA polymerase subunit beta'</fullName>
        <shortName evidence="12">RNAP subunit beta'</shortName>
        <ecNumber evidence="12">2.7.7.6</ecNumber>
    </recommendedName>
    <alternativeName>
        <fullName evidence="12">RNA polymerase subunit beta'</fullName>
    </alternativeName>
    <alternativeName>
        <fullName evidence="12">Transcriptase subunit beta'</fullName>
    </alternativeName>
</protein>
<comment type="function">
    <text evidence="1 12 13">DNA-dependent RNA polymerase catalyzes the transcription of DNA into RNA using the four ribonucleoside triphosphates as substrates.</text>
</comment>
<dbReference type="Pfam" id="PF00623">
    <property type="entry name" value="RNA_pol_Rpb1_2"/>
    <property type="match status" value="1"/>
</dbReference>
<reference evidence="16 17" key="1">
    <citation type="submission" date="2017-02" db="EMBL/GenBank/DDBJ databases">
        <authorList>
            <person name="Peterson S.W."/>
        </authorList>
    </citation>
    <scope>NUCLEOTIDE SEQUENCE [LARGE SCALE GENOMIC DNA]</scope>
    <source>
        <strain evidence="16 17">LSP_Lj1</strain>
    </source>
</reference>
<dbReference type="Gene3D" id="1.10.150.390">
    <property type="match status" value="1"/>
</dbReference>
<evidence type="ECO:0000256" key="9">
    <source>
        <dbReference type="ARBA" id="ARBA00023163"/>
    </source>
</evidence>
<evidence type="ECO:0000256" key="10">
    <source>
        <dbReference type="ARBA" id="ARBA00025935"/>
    </source>
</evidence>
<dbReference type="Gene3D" id="1.10.274.100">
    <property type="entry name" value="RNA polymerase Rpb1, domain 3"/>
    <property type="match status" value="2"/>
</dbReference>
<evidence type="ECO:0000256" key="12">
    <source>
        <dbReference type="HAMAP-Rule" id="MF_01322"/>
    </source>
</evidence>
<dbReference type="GO" id="GO:0008270">
    <property type="term" value="F:zinc ion binding"/>
    <property type="evidence" value="ECO:0007669"/>
    <property type="project" value="UniProtKB-UniRule"/>
</dbReference>
<dbReference type="Pfam" id="PF04997">
    <property type="entry name" value="RNA_pol_Rpb1_1"/>
    <property type="match status" value="1"/>
</dbReference>
<dbReference type="InterPro" id="IPR000722">
    <property type="entry name" value="RNA_pol_asu"/>
</dbReference>
<evidence type="ECO:0000256" key="13">
    <source>
        <dbReference type="RuleBase" id="RU004279"/>
    </source>
</evidence>
<feature type="binding site" evidence="12">
    <location>
        <position position="956"/>
    </location>
    <ligand>
        <name>Zn(2+)</name>
        <dbReference type="ChEBI" id="CHEBI:29105"/>
        <label>2</label>
    </ligand>
</feature>
<dbReference type="FunFam" id="4.10.860.120:FF:000001">
    <property type="entry name" value="DNA-directed RNA polymerase subunit beta"/>
    <property type="match status" value="1"/>
</dbReference>
<feature type="binding site" evidence="12">
    <location>
        <position position="78"/>
    </location>
    <ligand>
        <name>Zn(2+)</name>
        <dbReference type="ChEBI" id="CHEBI:29105"/>
        <label>1</label>
    </ligand>
</feature>
<feature type="binding site" evidence="12">
    <location>
        <position position="537"/>
    </location>
    <ligand>
        <name>Mg(2+)</name>
        <dbReference type="ChEBI" id="CHEBI:18420"/>
    </ligand>
</feature>
<dbReference type="FunFam" id="1.10.150.390:FF:000002">
    <property type="entry name" value="DNA-directed RNA polymerase subunit beta"/>
    <property type="match status" value="1"/>
</dbReference>
<evidence type="ECO:0000256" key="11">
    <source>
        <dbReference type="ARBA" id="ARBA00048552"/>
    </source>
</evidence>
<feature type="binding site" evidence="12">
    <location>
        <position position="872"/>
    </location>
    <ligand>
        <name>Zn(2+)</name>
        <dbReference type="ChEBI" id="CHEBI:29105"/>
        <label>2</label>
    </ligand>
</feature>
<evidence type="ECO:0000256" key="3">
    <source>
        <dbReference type="ARBA" id="ARBA00022478"/>
    </source>
</evidence>
<evidence type="ECO:0000256" key="14">
    <source>
        <dbReference type="SAM" id="Coils"/>
    </source>
</evidence>
<dbReference type="InterPro" id="IPR007080">
    <property type="entry name" value="RNA_pol_Rpb1_1"/>
</dbReference>
<comment type="cofactor">
    <cofactor evidence="12">
        <name>Zn(2+)</name>
        <dbReference type="ChEBI" id="CHEBI:29105"/>
    </cofactor>
    <text evidence="12">Binds 2 Zn(2+) ions per subunit.</text>
</comment>
<keyword evidence="5 12" id="KW-0548">Nucleotidyltransferase</keyword>
<evidence type="ECO:0000256" key="7">
    <source>
        <dbReference type="ARBA" id="ARBA00022833"/>
    </source>
</evidence>
<organism evidence="16 17">
    <name type="scientific">Luteococcus japonicus LSP_Lj1</name>
    <dbReference type="NCBI Taxonomy" id="1255658"/>
    <lineage>
        <taxon>Bacteria</taxon>
        <taxon>Bacillati</taxon>
        <taxon>Actinomycetota</taxon>
        <taxon>Actinomycetes</taxon>
        <taxon>Propionibacteriales</taxon>
        <taxon>Propionibacteriaceae</taxon>
        <taxon>Luteococcus</taxon>
    </lineage>
</organism>
<dbReference type="InterPro" id="IPR007081">
    <property type="entry name" value="RNA_pol_Rpb1_5"/>
</dbReference>
<evidence type="ECO:0000313" key="16">
    <source>
        <dbReference type="EMBL" id="SJN23469.1"/>
    </source>
</evidence>
<evidence type="ECO:0000256" key="4">
    <source>
        <dbReference type="ARBA" id="ARBA00022679"/>
    </source>
</evidence>
<dbReference type="InterPro" id="IPR038120">
    <property type="entry name" value="Rpb1_funnel_sf"/>
</dbReference>
<dbReference type="CDD" id="cd01609">
    <property type="entry name" value="RNAP_beta'_N"/>
    <property type="match status" value="1"/>
</dbReference>
<evidence type="ECO:0000259" key="15">
    <source>
        <dbReference type="SMART" id="SM00663"/>
    </source>
</evidence>
<dbReference type="Gene3D" id="4.10.860.120">
    <property type="entry name" value="RNA polymerase II, clamp domain"/>
    <property type="match status" value="1"/>
</dbReference>
<dbReference type="STRING" id="1255658.FM114_03760"/>
<dbReference type="FunFam" id="1.10.40.90:FF:000001">
    <property type="entry name" value="DNA-directed RNA polymerase subunit beta"/>
    <property type="match status" value="1"/>
</dbReference>
<dbReference type="Gene3D" id="1.10.132.30">
    <property type="match status" value="1"/>
</dbReference>
<evidence type="ECO:0000256" key="6">
    <source>
        <dbReference type="ARBA" id="ARBA00022723"/>
    </source>
</evidence>
<dbReference type="InterPro" id="IPR012754">
    <property type="entry name" value="DNA-dir_RpoC_beta_prime_bact"/>
</dbReference>
<dbReference type="Proteomes" id="UP000188342">
    <property type="component" value="Unassembled WGS sequence"/>
</dbReference>
<feature type="binding site" evidence="12">
    <location>
        <position position="60"/>
    </location>
    <ligand>
        <name>Zn(2+)</name>
        <dbReference type="ChEBI" id="CHEBI:29105"/>
        <label>1</label>
    </ligand>
</feature>
<keyword evidence="4 12" id="KW-0808">Transferase</keyword>
<dbReference type="InterPro" id="IPR044893">
    <property type="entry name" value="RNA_pol_Rpb1_clamp_domain"/>
</dbReference>
<dbReference type="PANTHER" id="PTHR19376:SF54">
    <property type="entry name" value="DNA-DIRECTED RNA POLYMERASE SUBUNIT BETA"/>
    <property type="match status" value="1"/>
</dbReference>
<keyword evidence="7 12" id="KW-0862">Zinc</keyword>
<dbReference type="InterPro" id="IPR007083">
    <property type="entry name" value="RNA_pol_Rpb1_4"/>
</dbReference>
<dbReference type="Gene3D" id="1.10.40.90">
    <property type="match status" value="1"/>
</dbReference>
<feature type="binding site" evidence="12">
    <location>
        <position position="62"/>
    </location>
    <ligand>
        <name>Zn(2+)</name>
        <dbReference type="ChEBI" id="CHEBI:29105"/>
        <label>1</label>
    </ligand>
</feature>
<dbReference type="Gene3D" id="2.40.40.20">
    <property type="match status" value="1"/>
</dbReference>
<accession>A0A1R4IUX5</accession>
<dbReference type="GO" id="GO:0000428">
    <property type="term" value="C:DNA-directed RNA polymerase complex"/>
    <property type="evidence" value="ECO:0007669"/>
    <property type="project" value="UniProtKB-KW"/>
</dbReference>
<evidence type="ECO:0000313" key="17">
    <source>
        <dbReference type="Proteomes" id="UP000188342"/>
    </source>
</evidence>
<evidence type="ECO:0000256" key="1">
    <source>
        <dbReference type="ARBA" id="ARBA00004026"/>
    </source>
</evidence>
<dbReference type="EMBL" id="FUKQ01000012">
    <property type="protein sequence ID" value="SJN23469.1"/>
    <property type="molecule type" value="Genomic_DNA"/>
</dbReference>
<dbReference type="NCBIfam" id="TIGR02386">
    <property type="entry name" value="rpoC_TIGR"/>
    <property type="match status" value="1"/>
</dbReference>
<keyword evidence="3 12" id="KW-0240">DNA-directed RNA polymerase</keyword>
<dbReference type="Pfam" id="PF05000">
    <property type="entry name" value="RNA_pol_Rpb1_4"/>
    <property type="match status" value="1"/>
</dbReference>
<feature type="coiled-coil region" evidence="14">
    <location>
        <begin position="148"/>
        <end position="222"/>
    </location>
</feature>
<dbReference type="HAMAP" id="MF_01322">
    <property type="entry name" value="RNApol_bact_RpoC"/>
    <property type="match status" value="1"/>
</dbReference>